<name>A0ACB7RJN3_HYAAI</name>
<dbReference type="EMBL" id="CM023489">
    <property type="protein sequence ID" value="KAH6922560.1"/>
    <property type="molecule type" value="Genomic_DNA"/>
</dbReference>
<organism evidence="1 2">
    <name type="scientific">Hyalomma asiaticum</name>
    <name type="common">Tick</name>
    <dbReference type="NCBI Taxonomy" id="266040"/>
    <lineage>
        <taxon>Eukaryota</taxon>
        <taxon>Metazoa</taxon>
        <taxon>Ecdysozoa</taxon>
        <taxon>Arthropoda</taxon>
        <taxon>Chelicerata</taxon>
        <taxon>Arachnida</taxon>
        <taxon>Acari</taxon>
        <taxon>Parasitiformes</taxon>
        <taxon>Ixodida</taxon>
        <taxon>Ixodoidea</taxon>
        <taxon>Ixodidae</taxon>
        <taxon>Hyalomminae</taxon>
        <taxon>Hyalomma</taxon>
    </lineage>
</organism>
<reference evidence="1" key="1">
    <citation type="submission" date="2020-05" db="EMBL/GenBank/DDBJ databases">
        <title>Large-scale comparative analyses of tick genomes elucidate their genetic diversity and vector capacities.</title>
        <authorList>
            <person name="Jia N."/>
            <person name="Wang J."/>
            <person name="Shi W."/>
            <person name="Du L."/>
            <person name="Sun Y."/>
            <person name="Zhan W."/>
            <person name="Jiang J."/>
            <person name="Wang Q."/>
            <person name="Zhang B."/>
            <person name="Ji P."/>
            <person name="Sakyi L.B."/>
            <person name="Cui X."/>
            <person name="Yuan T."/>
            <person name="Jiang B."/>
            <person name="Yang W."/>
            <person name="Lam T.T.-Y."/>
            <person name="Chang Q."/>
            <person name="Ding S."/>
            <person name="Wang X."/>
            <person name="Zhu J."/>
            <person name="Ruan X."/>
            <person name="Zhao L."/>
            <person name="Wei J."/>
            <person name="Que T."/>
            <person name="Du C."/>
            <person name="Cheng J."/>
            <person name="Dai P."/>
            <person name="Han X."/>
            <person name="Huang E."/>
            <person name="Gao Y."/>
            <person name="Liu J."/>
            <person name="Shao H."/>
            <person name="Ye R."/>
            <person name="Li L."/>
            <person name="Wei W."/>
            <person name="Wang X."/>
            <person name="Wang C."/>
            <person name="Yang T."/>
            <person name="Huo Q."/>
            <person name="Li W."/>
            <person name="Guo W."/>
            <person name="Chen H."/>
            <person name="Zhou L."/>
            <person name="Ni X."/>
            <person name="Tian J."/>
            <person name="Zhou Y."/>
            <person name="Sheng Y."/>
            <person name="Liu T."/>
            <person name="Pan Y."/>
            <person name="Xia L."/>
            <person name="Li J."/>
            <person name="Zhao F."/>
            <person name="Cao W."/>
        </authorList>
    </citation>
    <scope>NUCLEOTIDE SEQUENCE</scope>
    <source>
        <strain evidence="1">Hyas-2018</strain>
    </source>
</reference>
<dbReference type="Proteomes" id="UP000821845">
    <property type="component" value="Chromosome 9"/>
</dbReference>
<proteinExistence type="predicted"/>
<evidence type="ECO:0000313" key="1">
    <source>
        <dbReference type="EMBL" id="KAH6922560.1"/>
    </source>
</evidence>
<keyword evidence="2" id="KW-1185">Reference proteome</keyword>
<gene>
    <name evidence="1" type="ORF">HPB50_015785</name>
</gene>
<protein>
    <submittedName>
        <fullName evidence="1">Uncharacterized protein</fullName>
    </submittedName>
</protein>
<sequence length="475" mass="53582">MADAFNMDVDTEDIRVDEFKRKRFDFYRRQNAGIFERTEYADAELIHTEEISAKDAPTRRITVRRLSEGVFSVFIEARSSSPVVEGAAFQIECEDKDLDRNIAEILKSLRSFDLHCARRFGAFSTEIANYIRENKSLYALHLYDPFNDEKEAEALNDALVGNDTLKKVYIDCYYPSSRTVMSLAQTFAFNSTLEFVNLTHTCAGRNVLLLFEQHPCASVFRRLRIDWPMDMLSELAMLACTQTHFPTLSLAMTRAFGEIALREFFEAVAENKTLRELSVWVDHDPNEFSSDPDRRPHALEARRPAWLMAGDVEAAERQLVHAFCALKKNRTITKLAMSGLFVMTPAMATSLSELLAANNSLKDVDVIGMEVQPREAETLLRGLRANFTVTGFTVCRNPDGSDIIREMRAILQRNVALEIKAAEVVIAGVTDGEGVDALKRLHSTTGLVEKVQQLTGMNTEEAFEQIQATLAHLSL</sequence>
<accession>A0ACB7RJN3</accession>
<comment type="caution">
    <text evidence="1">The sequence shown here is derived from an EMBL/GenBank/DDBJ whole genome shotgun (WGS) entry which is preliminary data.</text>
</comment>
<evidence type="ECO:0000313" key="2">
    <source>
        <dbReference type="Proteomes" id="UP000821845"/>
    </source>
</evidence>